<feature type="transmembrane region" description="Helical" evidence="1">
    <location>
        <begin position="128"/>
        <end position="149"/>
    </location>
</feature>
<reference evidence="3 4" key="1">
    <citation type="submission" date="2016-10" db="EMBL/GenBank/DDBJ databases">
        <authorList>
            <person name="de Groot N.N."/>
        </authorList>
    </citation>
    <scope>NUCLEOTIDE SEQUENCE [LARGE SCALE GENOMIC DNA]</scope>
    <source>
        <strain evidence="3 4">CGMCC 4.7037</strain>
    </source>
</reference>
<sequence>MARIGALDGLRGLAVTAVLLFHAGHLSGGFLGVDLFFVLSGFLITGLLLAGPGRLDLAAFWGRRARRLLPALAVMVGATLVLAWACARPDLLGPALQDTPWVAAQSVNWHYIGEQIGYWDAAGTRLFAHLWSIGVEWQFYLVWPLIVALAGRGRRVAVVAVAGAVVSLLLMVELGAAVDTTRAYEGTDTRAFSLLLGAAAATVPVRDAVARLPRAAVDVICLLLLCGLGAAWSLTAGEKAPGLFQGGMFAHSLASAVLIVLLAGRPDGLAGRVVGSAVPRRLGELSYSLYLWHWPIYLLLPRPVAGLGGWGWTAVAAGLSLAAAVVSKVAVEDPVRLRAPWATGRRGWAALAVAVTTAVALWAAIPRPEPGAGTVDVGRLDQL</sequence>
<feature type="transmembrane region" description="Helical" evidence="1">
    <location>
        <begin position="67"/>
        <end position="85"/>
    </location>
</feature>
<evidence type="ECO:0000256" key="1">
    <source>
        <dbReference type="SAM" id="Phobius"/>
    </source>
</evidence>
<proteinExistence type="predicted"/>
<dbReference type="InterPro" id="IPR050879">
    <property type="entry name" value="Acyltransferase_3"/>
</dbReference>
<dbReference type="GO" id="GO:0009103">
    <property type="term" value="P:lipopolysaccharide biosynthetic process"/>
    <property type="evidence" value="ECO:0007669"/>
    <property type="project" value="TreeGrafter"/>
</dbReference>
<accession>A0A1H5XX57</accession>
<feature type="transmembrane region" description="Helical" evidence="1">
    <location>
        <begin position="347"/>
        <end position="365"/>
    </location>
</feature>
<feature type="transmembrane region" description="Helical" evidence="1">
    <location>
        <begin position="242"/>
        <end position="264"/>
    </location>
</feature>
<keyword evidence="1" id="KW-0812">Transmembrane</keyword>
<feature type="transmembrane region" description="Helical" evidence="1">
    <location>
        <begin position="36"/>
        <end position="55"/>
    </location>
</feature>
<evidence type="ECO:0000259" key="2">
    <source>
        <dbReference type="Pfam" id="PF01757"/>
    </source>
</evidence>
<dbReference type="PANTHER" id="PTHR23028">
    <property type="entry name" value="ACETYLTRANSFERASE"/>
    <property type="match status" value="1"/>
</dbReference>
<gene>
    <name evidence="3" type="ORF">SAMN05444920_10258</name>
</gene>
<dbReference type="GO" id="GO:0016020">
    <property type="term" value="C:membrane"/>
    <property type="evidence" value="ECO:0007669"/>
    <property type="project" value="TreeGrafter"/>
</dbReference>
<dbReference type="InterPro" id="IPR002656">
    <property type="entry name" value="Acyl_transf_3_dom"/>
</dbReference>
<keyword evidence="3" id="KW-0808">Transferase</keyword>
<dbReference type="PANTHER" id="PTHR23028:SF53">
    <property type="entry name" value="ACYL_TRANSF_3 DOMAIN-CONTAINING PROTEIN"/>
    <property type="match status" value="1"/>
</dbReference>
<feature type="domain" description="Acyltransferase 3" evidence="2">
    <location>
        <begin position="5"/>
        <end position="325"/>
    </location>
</feature>
<keyword evidence="3" id="KW-0378">Hydrolase</keyword>
<dbReference type="Pfam" id="PF01757">
    <property type="entry name" value="Acyl_transf_3"/>
    <property type="match status" value="1"/>
</dbReference>
<protein>
    <submittedName>
        <fullName evidence="3">Peptidoglycan/LPS O-acetylase OafA/YrhL, contains acyltransferase and SGNH-hydrolase domains</fullName>
    </submittedName>
</protein>
<organism evidence="3 4">
    <name type="scientific">Nonomuraea solani</name>
    <dbReference type="NCBI Taxonomy" id="1144553"/>
    <lineage>
        <taxon>Bacteria</taxon>
        <taxon>Bacillati</taxon>
        <taxon>Actinomycetota</taxon>
        <taxon>Actinomycetes</taxon>
        <taxon>Streptosporangiales</taxon>
        <taxon>Streptosporangiaceae</taxon>
        <taxon>Nonomuraea</taxon>
    </lineage>
</organism>
<dbReference type="AlphaFoldDB" id="A0A1H5XX57"/>
<evidence type="ECO:0000313" key="3">
    <source>
        <dbReference type="EMBL" id="SEG16354.1"/>
    </source>
</evidence>
<dbReference type="Proteomes" id="UP000236732">
    <property type="component" value="Unassembled WGS sequence"/>
</dbReference>
<evidence type="ECO:0000313" key="4">
    <source>
        <dbReference type="Proteomes" id="UP000236732"/>
    </source>
</evidence>
<dbReference type="GO" id="GO:0016787">
    <property type="term" value="F:hydrolase activity"/>
    <property type="evidence" value="ECO:0007669"/>
    <property type="project" value="UniProtKB-KW"/>
</dbReference>
<name>A0A1H5XX57_9ACTN</name>
<keyword evidence="4" id="KW-1185">Reference proteome</keyword>
<dbReference type="RefSeq" id="WP_235029938.1">
    <property type="nucleotide sequence ID" value="NZ_FNVT01000002.1"/>
</dbReference>
<dbReference type="GO" id="GO:0016747">
    <property type="term" value="F:acyltransferase activity, transferring groups other than amino-acyl groups"/>
    <property type="evidence" value="ECO:0007669"/>
    <property type="project" value="InterPro"/>
</dbReference>
<keyword evidence="3" id="KW-0012">Acyltransferase</keyword>
<feature type="transmembrane region" description="Helical" evidence="1">
    <location>
        <begin position="12"/>
        <end position="30"/>
    </location>
</feature>
<dbReference type="EMBL" id="FNVT01000002">
    <property type="protein sequence ID" value="SEG16354.1"/>
    <property type="molecule type" value="Genomic_DNA"/>
</dbReference>
<keyword evidence="1" id="KW-0472">Membrane</keyword>
<feature type="transmembrane region" description="Helical" evidence="1">
    <location>
        <begin position="307"/>
        <end position="326"/>
    </location>
</feature>
<feature type="transmembrane region" description="Helical" evidence="1">
    <location>
        <begin position="216"/>
        <end position="236"/>
    </location>
</feature>
<feature type="transmembrane region" description="Helical" evidence="1">
    <location>
        <begin position="156"/>
        <end position="178"/>
    </location>
</feature>
<keyword evidence="1" id="KW-1133">Transmembrane helix</keyword>